<dbReference type="SUPFAM" id="SSF49464">
    <property type="entry name" value="Carboxypeptidase regulatory domain-like"/>
    <property type="match status" value="2"/>
</dbReference>
<dbReference type="PANTHER" id="PTHR43156:SF9">
    <property type="entry name" value="HAMP DOMAIN-CONTAINING PROTEIN"/>
    <property type="match status" value="1"/>
</dbReference>
<keyword evidence="3" id="KW-0812">Transmembrane</keyword>
<dbReference type="EMBL" id="BAABJX010000036">
    <property type="protein sequence ID" value="GAA4838783.1"/>
    <property type="molecule type" value="Genomic_DNA"/>
</dbReference>
<feature type="signal peptide" evidence="4">
    <location>
        <begin position="1"/>
        <end position="20"/>
    </location>
</feature>
<dbReference type="Pfam" id="PF13185">
    <property type="entry name" value="GAF_2"/>
    <property type="match status" value="1"/>
</dbReference>
<protein>
    <recommendedName>
        <fullName evidence="9">Serine phosphatase RsbU, regulator of sigma subunit</fullName>
    </recommendedName>
</protein>
<reference evidence="8" key="1">
    <citation type="journal article" date="2019" name="Int. J. Syst. Evol. Microbiol.">
        <title>The Global Catalogue of Microorganisms (GCM) 10K type strain sequencing project: providing services to taxonomists for standard genome sequencing and annotation.</title>
        <authorList>
            <consortium name="The Broad Institute Genomics Platform"/>
            <consortium name="The Broad Institute Genome Sequencing Center for Infectious Disease"/>
            <person name="Wu L."/>
            <person name="Ma J."/>
        </authorList>
    </citation>
    <scope>NUCLEOTIDE SEQUENCE [LARGE SCALE GENOMIC DNA]</scope>
    <source>
        <strain evidence="8">JCM 18326</strain>
    </source>
</reference>
<dbReference type="SUPFAM" id="SSF55781">
    <property type="entry name" value="GAF domain-like"/>
    <property type="match status" value="1"/>
</dbReference>
<evidence type="ECO:0000256" key="4">
    <source>
        <dbReference type="SAM" id="SignalP"/>
    </source>
</evidence>
<keyword evidence="1" id="KW-0378">Hydrolase</keyword>
<dbReference type="InterPro" id="IPR001932">
    <property type="entry name" value="PPM-type_phosphatase-like_dom"/>
</dbReference>
<sequence length="888" mass="101539">MRLKLLFFLLSTLFTIYSFGQGGKAIQGVVTDDHGRKLPDVQVKINDFDPVMTTKDGTFYIPNILGETSINTVVVSKERYSLGDWAMMDDAQVKIMMVKMDFQLRGKVVDHIGNPLTDVEVKLKGEQFPQKVRTDARGEFVLHLPPYAEITKESNFLIDGMITPKEGIHIGENGNSVILTKPQLLVAKTEEKVSPEIQQKVVEKRKEVELQTEPDISPVLVVVVYEEDISTASNVSVFIDGKEYKTNQHGEFEILADSINNSEVSIPSHSIENRRYDFEDNYLFLYIKDENKEKKPEEVHLEYKENFHLVFNALEAEKQLLQENGQYLRKEIMKISERLERDAPSNMRKKELEAYLQRLQESLIDNDLAFENAQYKTNKMLNRMRSQIMEKDEEIEQKEIETQEVKRSLYISVAVIVVFLIMVLVLVILSRKFKKQRDELDSLSKSLNQARKEVVKVHEETLAVTDIGQRFTALLDFEQHIDELQEGVNLLLDASVFGIGIYHEQEQVIEFYDQGYTQKEGSSKVVRLDDQSSLAGWSFRNEVELIINDLKEEYHLYIPEGSIDFSEPQPRSMIFMPLIIGAQPVGLIKMQSMEKNAYKQVSISNLKSLASYAAIAVANHKVYKELKQKNRHITDGIRYAQTIQFSILPPFELIQKGFQDAFLLYQPKDLVSGDFYWYNEVKTDKGKNIKYLAVVDCTGHGVPGAFMSMIGNTLLNEIINFNGVTDTVEIMNLLNEGVQTTLRQERRINDDGMDVGLCAIEETASGMIKVSYTGAKRPLYYYSNSEKSFDILYGDVKSIGSIHRVKKQFTTHNLYLQKGDMLFLTTDGYADQNNPFKEKIGSVKLREILEKNIGKSGEEQKQALEKALKSHMAGVEQRDDITILGVRI</sequence>
<keyword evidence="2" id="KW-0175">Coiled coil</keyword>
<name>A0ABP9DDQ7_9BACT</name>
<dbReference type="SMART" id="SM00331">
    <property type="entry name" value="PP2C_SIG"/>
    <property type="match status" value="1"/>
</dbReference>
<accession>A0ABP9DDQ7</accession>
<dbReference type="PANTHER" id="PTHR43156">
    <property type="entry name" value="STAGE II SPORULATION PROTEIN E-RELATED"/>
    <property type="match status" value="1"/>
</dbReference>
<evidence type="ECO:0000313" key="8">
    <source>
        <dbReference type="Proteomes" id="UP001500298"/>
    </source>
</evidence>
<evidence type="ECO:0000256" key="3">
    <source>
        <dbReference type="SAM" id="Phobius"/>
    </source>
</evidence>
<dbReference type="InterPro" id="IPR052016">
    <property type="entry name" value="Bact_Sigma-Reg"/>
</dbReference>
<comment type="caution">
    <text evidence="7">The sequence shown here is derived from an EMBL/GenBank/DDBJ whole genome shotgun (WGS) entry which is preliminary data.</text>
</comment>
<dbReference type="Proteomes" id="UP001500298">
    <property type="component" value="Unassembled WGS sequence"/>
</dbReference>
<dbReference type="InterPro" id="IPR003018">
    <property type="entry name" value="GAF"/>
</dbReference>
<evidence type="ECO:0000256" key="1">
    <source>
        <dbReference type="ARBA" id="ARBA00022801"/>
    </source>
</evidence>
<dbReference type="InterPro" id="IPR008969">
    <property type="entry name" value="CarboxyPept-like_regulatory"/>
</dbReference>
<feature type="coiled-coil region" evidence="2">
    <location>
        <begin position="381"/>
        <end position="408"/>
    </location>
</feature>
<dbReference type="Pfam" id="PF07228">
    <property type="entry name" value="SpoIIE"/>
    <property type="match status" value="1"/>
</dbReference>
<keyword evidence="3" id="KW-0472">Membrane</keyword>
<evidence type="ECO:0000313" key="7">
    <source>
        <dbReference type="EMBL" id="GAA4838783.1"/>
    </source>
</evidence>
<organism evidence="7 8">
    <name type="scientific">Algivirga pacifica</name>
    <dbReference type="NCBI Taxonomy" id="1162670"/>
    <lineage>
        <taxon>Bacteria</taxon>
        <taxon>Pseudomonadati</taxon>
        <taxon>Bacteroidota</taxon>
        <taxon>Cytophagia</taxon>
        <taxon>Cytophagales</taxon>
        <taxon>Flammeovirgaceae</taxon>
        <taxon>Algivirga</taxon>
    </lineage>
</organism>
<dbReference type="InterPro" id="IPR036457">
    <property type="entry name" value="PPM-type-like_dom_sf"/>
</dbReference>
<keyword evidence="3" id="KW-1133">Transmembrane helix</keyword>
<gene>
    <name evidence="7" type="ORF">GCM10023331_25020</name>
</gene>
<feature type="chain" id="PRO_5046689422" description="Serine phosphatase RsbU, regulator of sigma subunit" evidence="4">
    <location>
        <begin position="21"/>
        <end position="888"/>
    </location>
</feature>
<evidence type="ECO:0000259" key="6">
    <source>
        <dbReference type="SMART" id="SM00331"/>
    </source>
</evidence>
<dbReference type="Gene3D" id="3.30.450.40">
    <property type="match status" value="1"/>
</dbReference>
<evidence type="ECO:0008006" key="9">
    <source>
        <dbReference type="Google" id="ProtNLM"/>
    </source>
</evidence>
<dbReference type="Gene3D" id="3.60.40.10">
    <property type="entry name" value="PPM-type phosphatase domain"/>
    <property type="match status" value="1"/>
</dbReference>
<keyword evidence="8" id="KW-1185">Reference proteome</keyword>
<feature type="coiled-coil region" evidence="2">
    <location>
        <begin position="433"/>
        <end position="460"/>
    </location>
</feature>
<proteinExistence type="predicted"/>
<dbReference type="InterPro" id="IPR029016">
    <property type="entry name" value="GAF-like_dom_sf"/>
</dbReference>
<dbReference type="RefSeq" id="WP_345372299.1">
    <property type="nucleotide sequence ID" value="NZ_BAABJX010000036.1"/>
</dbReference>
<dbReference type="SMART" id="SM00065">
    <property type="entry name" value="GAF"/>
    <property type="match status" value="1"/>
</dbReference>
<evidence type="ECO:0000259" key="5">
    <source>
        <dbReference type="SMART" id="SM00065"/>
    </source>
</evidence>
<evidence type="ECO:0000256" key="2">
    <source>
        <dbReference type="SAM" id="Coils"/>
    </source>
</evidence>
<keyword evidence="4" id="KW-0732">Signal</keyword>
<feature type="domain" description="PPM-type phosphatase" evidence="6">
    <location>
        <begin position="654"/>
        <end position="888"/>
    </location>
</feature>
<feature type="domain" description="GAF" evidence="5">
    <location>
        <begin position="476"/>
        <end position="627"/>
    </location>
</feature>
<feature type="transmembrane region" description="Helical" evidence="3">
    <location>
        <begin position="409"/>
        <end position="429"/>
    </location>
</feature>